<accession>F1YFJ4</accession>
<dbReference type="eggNOG" id="COG1214">
    <property type="taxonomic scope" value="Bacteria"/>
</dbReference>
<dbReference type="Gene3D" id="3.30.420.40">
    <property type="match status" value="1"/>
</dbReference>
<organism evidence="2 3">
    <name type="scientific">Gordonia neofelifaecis NRRL B-59395</name>
    <dbReference type="NCBI Taxonomy" id="644548"/>
    <lineage>
        <taxon>Bacteria</taxon>
        <taxon>Bacillati</taxon>
        <taxon>Actinomycetota</taxon>
        <taxon>Actinomycetes</taxon>
        <taxon>Mycobacteriales</taxon>
        <taxon>Gordoniaceae</taxon>
        <taxon>Gordonia</taxon>
    </lineage>
</organism>
<evidence type="ECO:0000259" key="1">
    <source>
        <dbReference type="Pfam" id="PF00814"/>
    </source>
</evidence>
<dbReference type="InterPro" id="IPR043129">
    <property type="entry name" value="ATPase_NBD"/>
</dbReference>
<keyword evidence="2" id="KW-0645">Protease</keyword>
<dbReference type="EMBL" id="AEUD01000002">
    <property type="protein sequence ID" value="EGD56482.1"/>
    <property type="molecule type" value="Genomic_DNA"/>
</dbReference>
<dbReference type="STRING" id="644548.SCNU_02987"/>
<dbReference type="GO" id="GO:0005829">
    <property type="term" value="C:cytosol"/>
    <property type="evidence" value="ECO:0007669"/>
    <property type="project" value="TreeGrafter"/>
</dbReference>
<dbReference type="InterPro" id="IPR000905">
    <property type="entry name" value="Gcp-like_dom"/>
</dbReference>
<feature type="domain" description="Gcp-like" evidence="1">
    <location>
        <begin position="47"/>
        <end position="160"/>
    </location>
</feature>
<dbReference type="InterPro" id="IPR022496">
    <property type="entry name" value="T6A_TsaB"/>
</dbReference>
<reference evidence="2 3" key="1">
    <citation type="journal article" date="2011" name="J. Bacteriol.">
        <title>Draft Genome Sequence of Gordonia neofelifaecis NRRL B-59395, a Cholesterol-Degrading Actinomycete.</title>
        <authorList>
            <person name="Ge F."/>
            <person name="Li W."/>
            <person name="Chen G."/>
            <person name="Liu Y."/>
            <person name="Zhang G."/>
            <person name="Yong B."/>
            <person name="Wang Q."/>
            <person name="Wang N."/>
            <person name="Huang Z."/>
            <person name="Li W."/>
            <person name="Wang J."/>
            <person name="Wu C."/>
            <person name="Xie Q."/>
            <person name="Liu G."/>
        </authorList>
    </citation>
    <scope>NUCLEOTIDE SEQUENCE [LARGE SCALE GENOMIC DNA]</scope>
    <source>
        <strain evidence="2 3">NRRL B-59395</strain>
    </source>
</reference>
<dbReference type="CDD" id="cd24032">
    <property type="entry name" value="ASKHA_NBD_TsaB"/>
    <property type="match status" value="1"/>
</dbReference>
<dbReference type="SUPFAM" id="SSF53067">
    <property type="entry name" value="Actin-like ATPase domain"/>
    <property type="match status" value="2"/>
</dbReference>
<proteinExistence type="predicted"/>
<dbReference type="PANTHER" id="PTHR11735">
    <property type="entry name" value="TRNA N6-ADENOSINE THREONYLCARBAMOYLTRANSFERASE"/>
    <property type="match status" value="1"/>
</dbReference>
<protein>
    <submittedName>
        <fullName evidence="2">Peptidase M22 glycoprotease</fullName>
    </submittedName>
</protein>
<keyword evidence="2" id="KW-0378">Hydrolase</keyword>
<name>F1YFJ4_9ACTN</name>
<dbReference type="Proteomes" id="UP000035065">
    <property type="component" value="Unassembled WGS sequence"/>
</dbReference>
<evidence type="ECO:0000313" key="3">
    <source>
        <dbReference type="Proteomes" id="UP000035065"/>
    </source>
</evidence>
<sequence>MGEPMTAQTPIRVLAVDTATSAVVTGVVELNADGGVTTLAERVVTDQRRHAEVLTSLMRDVLAEAGIAGADLDAVVVGCGPGPFTGLRVGMATGAAYADALGVPAYGVCTLDAIDGTVPAPDTGARLVLTDARRREVYWAIYDAGVRVSGPGVDAPDSLVAQVADRGLSDVLGESRFTERFGFAGADLVTPTAASLTAVAAADVLAKAPAEPLAPLYLRRPDAVELKDQKRKSLLPAATDD</sequence>
<dbReference type="GO" id="GO:0008233">
    <property type="term" value="F:peptidase activity"/>
    <property type="evidence" value="ECO:0007669"/>
    <property type="project" value="UniProtKB-KW"/>
</dbReference>
<comment type="caution">
    <text evidence="2">The sequence shown here is derived from an EMBL/GenBank/DDBJ whole genome shotgun (WGS) entry which is preliminary data.</text>
</comment>
<dbReference type="Pfam" id="PF00814">
    <property type="entry name" value="TsaD"/>
    <property type="match status" value="1"/>
</dbReference>
<dbReference type="AlphaFoldDB" id="F1YFJ4"/>
<dbReference type="NCBIfam" id="TIGR03725">
    <property type="entry name" value="T6A_YeaZ"/>
    <property type="match status" value="1"/>
</dbReference>
<dbReference type="PANTHER" id="PTHR11735:SF11">
    <property type="entry name" value="TRNA THREONYLCARBAMOYLADENOSINE BIOSYNTHESIS PROTEIN TSAB"/>
    <property type="match status" value="1"/>
</dbReference>
<gene>
    <name evidence="2" type="ORF">SCNU_02987</name>
</gene>
<evidence type="ECO:0000313" key="2">
    <source>
        <dbReference type="EMBL" id="EGD56482.1"/>
    </source>
</evidence>
<keyword evidence="3" id="KW-1185">Reference proteome</keyword>
<dbReference type="GO" id="GO:0002949">
    <property type="term" value="P:tRNA threonylcarbamoyladenosine modification"/>
    <property type="evidence" value="ECO:0007669"/>
    <property type="project" value="InterPro"/>
</dbReference>
<dbReference type="GO" id="GO:0006508">
    <property type="term" value="P:proteolysis"/>
    <property type="evidence" value="ECO:0007669"/>
    <property type="project" value="UniProtKB-KW"/>
</dbReference>